<evidence type="ECO:0000313" key="12">
    <source>
        <dbReference type="Proteomes" id="UP000184383"/>
    </source>
</evidence>
<dbReference type="GO" id="GO:0051287">
    <property type="term" value="F:NAD binding"/>
    <property type="evidence" value="ECO:0007669"/>
    <property type="project" value="InterPro"/>
</dbReference>
<dbReference type="AlphaFoldDB" id="A0A1L9R9R3"/>
<dbReference type="Gene3D" id="1.10.1040.10">
    <property type="entry name" value="N-(1-d-carboxylethyl)-l-norvaline Dehydrogenase, domain 2"/>
    <property type="match status" value="1"/>
</dbReference>
<dbReference type="InterPro" id="IPR008927">
    <property type="entry name" value="6-PGluconate_DH-like_C_sf"/>
</dbReference>
<dbReference type="InterPro" id="IPR036291">
    <property type="entry name" value="NAD(P)-bd_dom_sf"/>
</dbReference>
<dbReference type="GO" id="GO:0008442">
    <property type="term" value="F:3-hydroxyisobutyrate dehydrogenase activity"/>
    <property type="evidence" value="ECO:0007669"/>
    <property type="project" value="UniProtKB-EC"/>
</dbReference>
<dbReference type="PROSITE" id="PS00895">
    <property type="entry name" value="3_HYDROXYISOBUT_DH"/>
    <property type="match status" value="1"/>
</dbReference>
<evidence type="ECO:0000256" key="6">
    <source>
        <dbReference type="ARBA" id="ARBA00023027"/>
    </source>
</evidence>
<dbReference type="GO" id="GO:0050661">
    <property type="term" value="F:NADP binding"/>
    <property type="evidence" value="ECO:0007669"/>
    <property type="project" value="InterPro"/>
</dbReference>
<organism evidence="11 12">
    <name type="scientific">Aspergillus wentii DTO 134E9</name>
    <dbReference type="NCBI Taxonomy" id="1073089"/>
    <lineage>
        <taxon>Eukaryota</taxon>
        <taxon>Fungi</taxon>
        <taxon>Dikarya</taxon>
        <taxon>Ascomycota</taxon>
        <taxon>Pezizomycotina</taxon>
        <taxon>Eurotiomycetes</taxon>
        <taxon>Eurotiomycetidae</taxon>
        <taxon>Eurotiales</taxon>
        <taxon>Aspergillaceae</taxon>
        <taxon>Aspergillus</taxon>
        <taxon>Aspergillus subgen. Cremei</taxon>
    </lineage>
</organism>
<keyword evidence="5" id="KW-0560">Oxidoreductase</keyword>
<proteinExistence type="inferred from homology"/>
<evidence type="ECO:0000259" key="10">
    <source>
        <dbReference type="Pfam" id="PF14833"/>
    </source>
</evidence>
<dbReference type="STRING" id="1073089.A0A1L9R9R3"/>
<keyword evidence="6" id="KW-0520">NAD</keyword>
<dbReference type="Proteomes" id="UP000184383">
    <property type="component" value="Unassembled WGS sequence"/>
</dbReference>
<dbReference type="GO" id="GO:0005739">
    <property type="term" value="C:mitochondrion"/>
    <property type="evidence" value="ECO:0007669"/>
    <property type="project" value="TreeGrafter"/>
</dbReference>
<comment type="pathway">
    <text evidence="1">Amino-acid degradation; L-valine degradation.</text>
</comment>
<evidence type="ECO:0000313" key="11">
    <source>
        <dbReference type="EMBL" id="OJJ31628.1"/>
    </source>
</evidence>
<protein>
    <recommendedName>
        <fullName evidence="3">3-hydroxyisobutyrate dehydrogenase</fullName>
        <ecNumber evidence="3">1.1.1.31</ecNumber>
    </recommendedName>
</protein>
<keyword evidence="4" id="KW-0101">Branched-chain amino acid catabolism</keyword>
<evidence type="ECO:0000256" key="3">
    <source>
        <dbReference type="ARBA" id="ARBA00012991"/>
    </source>
</evidence>
<dbReference type="Pfam" id="PF14833">
    <property type="entry name" value="NAD_binding_11"/>
    <property type="match status" value="1"/>
</dbReference>
<evidence type="ECO:0000256" key="4">
    <source>
        <dbReference type="ARBA" id="ARBA00022456"/>
    </source>
</evidence>
<evidence type="ECO:0000256" key="2">
    <source>
        <dbReference type="ARBA" id="ARBA00006013"/>
    </source>
</evidence>
<dbReference type="PIRSF" id="PIRSF000103">
    <property type="entry name" value="HIBADH"/>
    <property type="match status" value="1"/>
</dbReference>
<dbReference type="InterPro" id="IPR002204">
    <property type="entry name" value="3-OH-isobutyrate_DH-rel_CS"/>
</dbReference>
<dbReference type="FunFam" id="1.10.1040.10:FF:000006">
    <property type="entry name" value="3-hydroxyisobutyrate dehydrogenase"/>
    <property type="match status" value="1"/>
</dbReference>
<accession>A0A1L9R9R3</accession>
<dbReference type="SUPFAM" id="SSF48179">
    <property type="entry name" value="6-phosphogluconate dehydrogenase C-terminal domain-like"/>
    <property type="match status" value="1"/>
</dbReference>
<dbReference type="Pfam" id="PF03446">
    <property type="entry name" value="NAD_binding_2"/>
    <property type="match status" value="1"/>
</dbReference>
<reference evidence="12" key="1">
    <citation type="journal article" date="2017" name="Genome Biol.">
        <title>Comparative genomics reveals high biological diversity and specific adaptations in the industrially and medically important fungal genus Aspergillus.</title>
        <authorList>
            <person name="de Vries R.P."/>
            <person name="Riley R."/>
            <person name="Wiebenga A."/>
            <person name="Aguilar-Osorio G."/>
            <person name="Amillis S."/>
            <person name="Uchima C.A."/>
            <person name="Anderluh G."/>
            <person name="Asadollahi M."/>
            <person name="Askin M."/>
            <person name="Barry K."/>
            <person name="Battaglia E."/>
            <person name="Bayram O."/>
            <person name="Benocci T."/>
            <person name="Braus-Stromeyer S.A."/>
            <person name="Caldana C."/>
            <person name="Canovas D."/>
            <person name="Cerqueira G.C."/>
            <person name="Chen F."/>
            <person name="Chen W."/>
            <person name="Choi C."/>
            <person name="Clum A."/>
            <person name="Dos Santos R.A."/>
            <person name="Damasio A.R."/>
            <person name="Diallinas G."/>
            <person name="Emri T."/>
            <person name="Fekete E."/>
            <person name="Flipphi M."/>
            <person name="Freyberg S."/>
            <person name="Gallo A."/>
            <person name="Gournas C."/>
            <person name="Habgood R."/>
            <person name="Hainaut M."/>
            <person name="Harispe M.L."/>
            <person name="Henrissat B."/>
            <person name="Hilden K.S."/>
            <person name="Hope R."/>
            <person name="Hossain A."/>
            <person name="Karabika E."/>
            <person name="Karaffa L."/>
            <person name="Karanyi Z."/>
            <person name="Krasevec N."/>
            <person name="Kuo A."/>
            <person name="Kusch H."/>
            <person name="LaButti K."/>
            <person name="Lagendijk E.L."/>
            <person name="Lapidus A."/>
            <person name="Levasseur A."/>
            <person name="Lindquist E."/>
            <person name="Lipzen A."/>
            <person name="Logrieco A.F."/>
            <person name="MacCabe A."/>
            <person name="Maekelae M.R."/>
            <person name="Malavazi I."/>
            <person name="Melin P."/>
            <person name="Meyer V."/>
            <person name="Mielnichuk N."/>
            <person name="Miskei M."/>
            <person name="Molnar A.P."/>
            <person name="Mule G."/>
            <person name="Ngan C.Y."/>
            <person name="Orejas M."/>
            <person name="Orosz E."/>
            <person name="Ouedraogo J.P."/>
            <person name="Overkamp K.M."/>
            <person name="Park H.-S."/>
            <person name="Perrone G."/>
            <person name="Piumi F."/>
            <person name="Punt P.J."/>
            <person name="Ram A.F."/>
            <person name="Ramon A."/>
            <person name="Rauscher S."/>
            <person name="Record E."/>
            <person name="Riano-Pachon D.M."/>
            <person name="Robert V."/>
            <person name="Roehrig J."/>
            <person name="Ruller R."/>
            <person name="Salamov A."/>
            <person name="Salih N.S."/>
            <person name="Samson R.A."/>
            <person name="Sandor E."/>
            <person name="Sanguinetti M."/>
            <person name="Schuetze T."/>
            <person name="Sepcic K."/>
            <person name="Shelest E."/>
            <person name="Sherlock G."/>
            <person name="Sophianopoulou V."/>
            <person name="Squina F.M."/>
            <person name="Sun H."/>
            <person name="Susca A."/>
            <person name="Todd R.B."/>
            <person name="Tsang A."/>
            <person name="Unkles S.E."/>
            <person name="van de Wiele N."/>
            <person name="van Rossen-Uffink D."/>
            <person name="Oliveira J.V."/>
            <person name="Vesth T.C."/>
            <person name="Visser J."/>
            <person name="Yu J.-H."/>
            <person name="Zhou M."/>
            <person name="Andersen M.R."/>
            <person name="Archer D.B."/>
            <person name="Baker S.E."/>
            <person name="Benoit I."/>
            <person name="Brakhage A.A."/>
            <person name="Braus G.H."/>
            <person name="Fischer R."/>
            <person name="Frisvad J.C."/>
            <person name="Goldman G.H."/>
            <person name="Houbraken J."/>
            <person name="Oakley B."/>
            <person name="Pocsi I."/>
            <person name="Scazzocchio C."/>
            <person name="Seiboth B."/>
            <person name="vanKuyk P.A."/>
            <person name="Wortman J."/>
            <person name="Dyer P.S."/>
            <person name="Grigoriev I.V."/>
        </authorList>
    </citation>
    <scope>NUCLEOTIDE SEQUENCE [LARGE SCALE GENOMIC DNA]</scope>
    <source>
        <strain evidence="12">DTO 134E9</strain>
    </source>
</reference>
<name>A0A1L9R9R3_ASPWE</name>
<dbReference type="VEuPathDB" id="FungiDB:ASPWEDRAFT_163803"/>
<comment type="similarity">
    <text evidence="2">Belongs to the HIBADH-related family. 3-hydroxyisobutyrate dehydrogenase subfamily.</text>
</comment>
<comment type="catalytic activity">
    <reaction evidence="7">
        <text>3-hydroxy-2-methylpropanoate + NAD(+) = 2-methyl-3-oxopropanoate + NADH + H(+)</text>
        <dbReference type="Rhea" id="RHEA:17681"/>
        <dbReference type="ChEBI" id="CHEBI:11805"/>
        <dbReference type="ChEBI" id="CHEBI:15378"/>
        <dbReference type="ChEBI" id="CHEBI:57540"/>
        <dbReference type="ChEBI" id="CHEBI:57700"/>
        <dbReference type="ChEBI" id="CHEBI:57945"/>
        <dbReference type="EC" id="1.1.1.31"/>
    </reaction>
</comment>
<sequence length="313" mass="33112">MALTGFTAVGFIGLGAMGKHMAEHLANKLPQESQIYVYDVVNTVMDELAAKYPGKITAGTSPRNVAENTVCAHVKTVFLDETTGVCTVDLQDRILIDCSTIDTETSLLVKQHISDHHPSASYYDAPVSGGTLGAQKGTIAFFLGCSSTDPNLGLITDLLSLMGKKVIPCCKPSLGLAAKLCNNYLSGLIAIASSESLNTGIRAGLDPRVLSHVIAAGTAQNAICDDYNPCPGVVPDAPSTNGYQGGFKVQLMKKDFSLAMQLAESVGSNLVLGQPGLDTYIAAADDPRCRDRDSRVVFRFLGGDETWASKFSD</sequence>
<dbReference type="InterPro" id="IPR015815">
    <property type="entry name" value="HIBADH-related"/>
</dbReference>
<dbReference type="InterPro" id="IPR006115">
    <property type="entry name" value="6PGDH_NADP-bd"/>
</dbReference>
<dbReference type="GO" id="GO:0006574">
    <property type="term" value="P:L-valine catabolic process"/>
    <property type="evidence" value="ECO:0007669"/>
    <property type="project" value="TreeGrafter"/>
</dbReference>
<evidence type="ECO:0000256" key="1">
    <source>
        <dbReference type="ARBA" id="ARBA00005109"/>
    </source>
</evidence>
<dbReference type="EC" id="1.1.1.31" evidence="3"/>
<dbReference type="InterPro" id="IPR029154">
    <property type="entry name" value="HIBADH-like_NADP-bd"/>
</dbReference>
<dbReference type="PANTHER" id="PTHR22981:SF81">
    <property type="entry name" value="DEHYDROGENASE, PUTATIVE-RELATED"/>
    <property type="match status" value="1"/>
</dbReference>
<evidence type="ECO:0000256" key="7">
    <source>
        <dbReference type="ARBA" id="ARBA00049197"/>
    </source>
</evidence>
<dbReference type="GeneID" id="63745706"/>
<feature type="domain" description="6-phosphogluconate dehydrogenase NADP-binding" evidence="9">
    <location>
        <begin position="9"/>
        <end position="167"/>
    </location>
</feature>
<evidence type="ECO:0000259" key="9">
    <source>
        <dbReference type="Pfam" id="PF03446"/>
    </source>
</evidence>
<dbReference type="OrthoDB" id="21615at2759"/>
<dbReference type="InterPro" id="IPR013328">
    <property type="entry name" value="6PGD_dom2"/>
</dbReference>
<dbReference type="PANTHER" id="PTHR22981">
    <property type="entry name" value="3-HYDROXYISOBUTYRATE DEHYDROGENASE-RELATED"/>
    <property type="match status" value="1"/>
</dbReference>
<dbReference type="EMBL" id="KV878216">
    <property type="protein sequence ID" value="OJJ31628.1"/>
    <property type="molecule type" value="Genomic_DNA"/>
</dbReference>
<dbReference type="Gene3D" id="3.40.50.720">
    <property type="entry name" value="NAD(P)-binding Rossmann-like Domain"/>
    <property type="match status" value="1"/>
</dbReference>
<dbReference type="SUPFAM" id="SSF51735">
    <property type="entry name" value="NAD(P)-binding Rossmann-fold domains"/>
    <property type="match status" value="1"/>
</dbReference>
<keyword evidence="12" id="KW-1185">Reference proteome</keyword>
<dbReference type="RefSeq" id="XP_040685305.1">
    <property type="nucleotide sequence ID" value="XM_040829858.1"/>
</dbReference>
<evidence type="ECO:0000256" key="8">
    <source>
        <dbReference type="PIRSR" id="PIRSR000103-1"/>
    </source>
</evidence>
<feature type="active site" evidence="8">
    <location>
        <position position="179"/>
    </location>
</feature>
<feature type="domain" description="3-hydroxyisobutyrate dehydrogenase-like NAD-binding" evidence="10">
    <location>
        <begin position="175"/>
        <end position="293"/>
    </location>
</feature>
<gene>
    <name evidence="11" type="ORF">ASPWEDRAFT_163803</name>
</gene>
<evidence type="ECO:0000256" key="5">
    <source>
        <dbReference type="ARBA" id="ARBA00023002"/>
    </source>
</evidence>